<evidence type="ECO:0000256" key="8">
    <source>
        <dbReference type="SAM" id="SignalP"/>
    </source>
</evidence>
<proteinExistence type="evidence at transcript level"/>
<keyword evidence="2 6" id="KW-1015">Disulfide bond</keyword>
<dbReference type="Gene3D" id="3.20.20.70">
    <property type="entry name" value="Aldolase class I"/>
    <property type="match status" value="1"/>
</dbReference>
<dbReference type="InterPro" id="IPR018155">
    <property type="entry name" value="Hyaluronidase"/>
</dbReference>
<dbReference type="PANTHER" id="PTHR11769:SF35">
    <property type="entry name" value="HYALURONIDASE"/>
    <property type="match status" value="1"/>
</dbReference>
<dbReference type="GO" id="GO:0005975">
    <property type="term" value="P:carbohydrate metabolic process"/>
    <property type="evidence" value="ECO:0007669"/>
    <property type="project" value="UniProtKB-UniRule"/>
</dbReference>
<evidence type="ECO:0000256" key="7">
    <source>
        <dbReference type="RuleBase" id="RU610713"/>
    </source>
</evidence>
<dbReference type="EMBL" id="AB304459">
    <property type="protein sequence ID" value="BAF93867.1"/>
    <property type="molecule type" value="mRNA"/>
</dbReference>
<comment type="similarity">
    <text evidence="1 4 7">Belongs to the glycosyl hydrolase 56 family.</text>
</comment>
<feature type="disulfide bond" evidence="6">
    <location>
        <begin position="213"/>
        <end position="225"/>
    </location>
</feature>
<evidence type="ECO:0000256" key="2">
    <source>
        <dbReference type="ARBA" id="ARBA00023157"/>
    </source>
</evidence>
<dbReference type="AlphaFoldDB" id="A9EDG0"/>
<comment type="catalytic activity">
    <reaction evidence="7">
        <text>Random hydrolysis of (1-&gt;4)-linkages between N-acetyl-beta-D-glucosamine and D-glucuronate residues in hyaluronate.</text>
        <dbReference type="EC" id="3.2.1.35"/>
    </reaction>
</comment>
<keyword evidence="7" id="KW-0326">Glycosidase</keyword>
<dbReference type="CAZy" id="GH56">
    <property type="family name" value="Glycoside Hydrolase Family 56"/>
</dbReference>
<dbReference type="InterPro" id="IPR013785">
    <property type="entry name" value="Aldolase_TIM"/>
</dbReference>
<evidence type="ECO:0000256" key="6">
    <source>
        <dbReference type="PIRSR" id="PIRSR038193-3"/>
    </source>
</evidence>
<reference evidence="9" key="1">
    <citation type="submission" date="2007-05" db="EMBL/GenBank/DDBJ databases">
        <title>Identification of protein from venom of the solitary wasp, Anoplius samariensis.</title>
        <authorList>
            <person name="Hisada M."/>
        </authorList>
    </citation>
    <scope>NUCLEOTIDE SEQUENCE</scope>
</reference>
<name>A9EDG0_ANOSM</name>
<keyword evidence="8" id="KW-0732">Signal</keyword>
<organism evidence="9">
    <name type="scientific">Anoplius samariensis</name>
    <name type="common">Solitary wasp</name>
    <dbReference type="NCBI Taxonomy" id="200614"/>
    <lineage>
        <taxon>Eukaryota</taxon>
        <taxon>Metazoa</taxon>
        <taxon>Ecdysozoa</taxon>
        <taxon>Arthropoda</taxon>
        <taxon>Hexapoda</taxon>
        <taxon>Insecta</taxon>
        <taxon>Pterygota</taxon>
        <taxon>Neoptera</taxon>
        <taxon>Endopterygota</taxon>
        <taxon>Hymenoptera</taxon>
        <taxon>Apocrita</taxon>
        <taxon>Aculeata</taxon>
        <taxon>Pompiloidea</taxon>
        <taxon>Pompilidae</taxon>
        <taxon>Pompilinae</taxon>
        <taxon>Anoplius</taxon>
    </lineage>
</organism>
<dbReference type="InterPro" id="IPR001329">
    <property type="entry name" value="Venom_Hyaluronidase"/>
</dbReference>
<dbReference type="EC" id="3.2.1.35" evidence="7"/>
<dbReference type="GO" id="GO:0030214">
    <property type="term" value="P:hyaluronan catabolic process"/>
    <property type="evidence" value="ECO:0007669"/>
    <property type="project" value="TreeGrafter"/>
</dbReference>
<feature type="disulfide bond" evidence="6">
    <location>
        <begin position="46"/>
        <end position="336"/>
    </location>
</feature>
<evidence type="ECO:0000256" key="5">
    <source>
        <dbReference type="PIRSR" id="PIRSR038193-1"/>
    </source>
</evidence>
<sequence length="379" mass="43601">MWKLGFVALVAVTVIDAKFFSFGPTIGGDQRKREFNVYWNVPTFVCHKYGMNFEEAHRDFGIIQNRNDAFRGDRFAILYDPGMFPALLKDKSGEVVKRNGGVPQKGNLSRHLETFTQHLKTQIPNEDFFGIGVIDFESWRPIFRQNWASLKPYKDLSIKLVHKEHPQWSDKAVEREAAARFEKNGVKFMFETMQLAKSLRPNATWGYYAYPYCFNLTPSQPGSKCDARTMDENDEMTWLFKDEDVFLPSVYIRKELSKSERVGLVEGRVREATRVAKKLHPNALILAYHWFKYQDDRDSYLTTEDLEATMQMISRAGAHGAIIWGSSDDVNTKEKCQKLKEYLNDVMGPIIVKVRKSAAQKSILDYADGNALENVTNSD</sequence>
<dbReference type="SUPFAM" id="SSF51445">
    <property type="entry name" value="(Trans)glycosidases"/>
    <property type="match status" value="1"/>
</dbReference>
<dbReference type="GO" id="GO:0006952">
    <property type="term" value="P:defense response"/>
    <property type="evidence" value="ECO:0007669"/>
    <property type="project" value="InterPro"/>
</dbReference>
<feature type="signal peptide" evidence="8">
    <location>
        <begin position="1"/>
        <end position="17"/>
    </location>
</feature>
<dbReference type="PRINTS" id="PR00847">
    <property type="entry name" value="HYALURONDASE"/>
</dbReference>
<dbReference type="PANTHER" id="PTHR11769">
    <property type="entry name" value="HYALURONIDASE"/>
    <property type="match status" value="1"/>
</dbReference>
<keyword evidence="7" id="KW-0378">Hydrolase</keyword>
<evidence type="ECO:0000313" key="9">
    <source>
        <dbReference type="EMBL" id="BAF93867.1"/>
    </source>
</evidence>
<dbReference type="InterPro" id="IPR017853">
    <property type="entry name" value="GH"/>
</dbReference>
<accession>A9EDG0</accession>
<evidence type="ECO:0000256" key="1">
    <source>
        <dbReference type="ARBA" id="ARBA00008871"/>
    </source>
</evidence>
<feature type="chain" id="PRO_5002738136" description="Hyaluronidase" evidence="8">
    <location>
        <begin position="18"/>
        <end position="379"/>
    </location>
</feature>
<evidence type="ECO:0000256" key="3">
    <source>
        <dbReference type="ARBA" id="ARBA00023180"/>
    </source>
</evidence>
<feature type="active site" description="Proton donor" evidence="5">
    <location>
        <position position="137"/>
    </location>
</feature>
<keyword evidence="3" id="KW-0325">Glycoprotein</keyword>
<gene>
    <name evidence="9" type="primary">HYAL</name>
</gene>
<protein>
    <recommendedName>
        <fullName evidence="7">Hyaluronidase</fullName>
        <ecNumber evidence="7">3.2.1.35</ecNumber>
    </recommendedName>
</protein>
<dbReference type="PRINTS" id="PR00846">
    <property type="entry name" value="GLHYDRLASE56"/>
</dbReference>
<dbReference type="PIRSF" id="PIRSF038193">
    <property type="entry name" value="Hyaluronidase"/>
    <property type="match status" value="1"/>
</dbReference>
<dbReference type="GO" id="GO:0004415">
    <property type="term" value="F:hyalurononglucosaminidase activity"/>
    <property type="evidence" value="ECO:0007669"/>
    <property type="project" value="UniProtKB-UniRule"/>
</dbReference>
<dbReference type="Pfam" id="PF01630">
    <property type="entry name" value="Glyco_hydro_56"/>
    <property type="match status" value="1"/>
</dbReference>
<evidence type="ECO:0000256" key="4">
    <source>
        <dbReference type="PIRNR" id="PIRNR038193"/>
    </source>
</evidence>